<accession>A0A6G1I7G7</accession>
<reference evidence="1" key="1">
    <citation type="journal article" date="2020" name="Stud. Mycol.">
        <title>101 Dothideomycetes genomes: a test case for predicting lifestyles and emergence of pathogens.</title>
        <authorList>
            <person name="Haridas S."/>
            <person name="Albert R."/>
            <person name="Binder M."/>
            <person name="Bloem J."/>
            <person name="Labutti K."/>
            <person name="Salamov A."/>
            <person name="Andreopoulos B."/>
            <person name="Baker S."/>
            <person name="Barry K."/>
            <person name="Bills G."/>
            <person name="Bluhm B."/>
            <person name="Cannon C."/>
            <person name="Castanera R."/>
            <person name="Culley D."/>
            <person name="Daum C."/>
            <person name="Ezra D."/>
            <person name="Gonzalez J."/>
            <person name="Henrissat B."/>
            <person name="Kuo A."/>
            <person name="Liang C."/>
            <person name="Lipzen A."/>
            <person name="Lutzoni F."/>
            <person name="Magnuson J."/>
            <person name="Mondo S."/>
            <person name="Nolan M."/>
            <person name="Ohm R."/>
            <person name="Pangilinan J."/>
            <person name="Park H.-J."/>
            <person name="Ramirez L."/>
            <person name="Alfaro M."/>
            <person name="Sun H."/>
            <person name="Tritt A."/>
            <person name="Yoshinaga Y."/>
            <person name="Zwiers L.-H."/>
            <person name="Turgeon B."/>
            <person name="Goodwin S."/>
            <person name="Spatafora J."/>
            <person name="Crous P."/>
            <person name="Grigoriev I."/>
        </authorList>
    </citation>
    <scope>NUCLEOTIDE SEQUENCE</scope>
    <source>
        <strain evidence="1">CBS 262.69</strain>
    </source>
</reference>
<gene>
    <name evidence="1" type="ORF">EJ06DRAFT_184228</name>
</gene>
<evidence type="ECO:0000313" key="1">
    <source>
        <dbReference type="EMBL" id="KAF2404066.1"/>
    </source>
</evidence>
<sequence>MSNNKAQNEWTEVVKDAVAVAVKAAPAHPADPEVARRNAALRTLDVKNRGREILQGVDALELLAQASGQQQPVRECSPRPASLKRAGEQLIERLRELKASELAHQDHQNLKHRQCSDWLVERRGIEDRDPFGFTSGNARWRFSLGFADTDRDGFTSVTSEEDLAPCAGLIMDGVEALRVWLDCTPQHGVNNQVNIMNGCISISIMVVMSRACPALRVERGQSSRWSNRVIRPITIVTNHSMIVVILMPRTPPVEIPQGLNSALSLQCNQLNL</sequence>
<dbReference type="EMBL" id="ML996688">
    <property type="protein sequence ID" value="KAF2404066.1"/>
    <property type="molecule type" value="Genomic_DNA"/>
</dbReference>
<evidence type="ECO:0000313" key="2">
    <source>
        <dbReference type="Proteomes" id="UP000799640"/>
    </source>
</evidence>
<protein>
    <submittedName>
        <fullName evidence="1">Uncharacterized protein</fullName>
    </submittedName>
</protein>
<name>A0A6G1I7G7_9PEZI</name>
<organism evidence="1 2">
    <name type="scientific">Trichodelitschia bisporula</name>
    <dbReference type="NCBI Taxonomy" id="703511"/>
    <lineage>
        <taxon>Eukaryota</taxon>
        <taxon>Fungi</taxon>
        <taxon>Dikarya</taxon>
        <taxon>Ascomycota</taxon>
        <taxon>Pezizomycotina</taxon>
        <taxon>Dothideomycetes</taxon>
        <taxon>Dothideomycetes incertae sedis</taxon>
        <taxon>Phaeotrichales</taxon>
        <taxon>Phaeotrichaceae</taxon>
        <taxon>Trichodelitschia</taxon>
    </lineage>
</organism>
<keyword evidence="2" id="KW-1185">Reference proteome</keyword>
<dbReference type="Proteomes" id="UP000799640">
    <property type="component" value="Unassembled WGS sequence"/>
</dbReference>
<proteinExistence type="predicted"/>
<dbReference type="AlphaFoldDB" id="A0A6G1I7G7"/>